<feature type="region of interest" description="Disordered" evidence="1">
    <location>
        <begin position="253"/>
        <end position="272"/>
    </location>
</feature>
<dbReference type="Proteomes" id="UP001163687">
    <property type="component" value="Chromosome"/>
</dbReference>
<feature type="region of interest" description="Disordered" evidence="1">
    <location>
        <begin position="186"/>
        <end position="205"/>
    </location>
</feature>
<dbReference type="AlphaFoldDB" id="A0AA35CKW1"/>
<accession>A0AA35CKW1</accession>
<sequence length="740" mass="79601">MAAGREPEWTPGWWGRRWLEYLADAYALGMSPGEARRARRKRAAVTVRQGLVVARVERGSSGDVETVELRVKRLSQRAWDRVVAIVAADPELARALLAGNVGAELEERLRAHGIDLFPPPAGWRDFRCTCWHSRPCSHMRALGAHMADLLDQNPFLWLEVLGQPRAELFARVRGCLADAAGAAAAVSPRAAGPGRRGRAGSGPGGAASLSIERFWETPVDPASIPVRPGRSGAAGALVRALGPLPLPDEAQGVWLQPPPPEGPDEPAGAAGAARGLPFRVPLTEALQRYAGHVGRQAAALSTGEAPAVHRPWPLPGQPLPIGERLAQEVAEAVWQREEVLDVADLRSVCPTAAALPPHGAAGALREALRHLPPDVTVLAGNWVGTRSAVLTGATFRHVLTFDEWCCGDLDLDADWARALRLAGASPPFTVRALGREWPVGAPERQGGREEGLVAALGAEPGDELWLAVAEPAGAVLEARRVPLAERNPAESARADARAAEALLAHVRAAAAGGRWQLGEADAVAVLLARGAYRGGTPPADLWVLPGLGTGLYHAQGTFATPGERSFTYVSYGWYAWPPPLPGPWTARGPRDSRRLLDRYAARAARWGRAPHHVHGSVTLVERWHGAWPAPHDDPATTPGILWFLRFLWLEAPRLSRSLHLPAEVALGALAEWFEFLGERRPALRDSYRAHAAACTLVAAFDHRRRTLPFDRRPDDPAVRAWQVEGYRWIGPALLGGAEGG</sequence>
<proteinExistence type="predicted"/>
<dbReference type="EMBL" id="AP025628">
    <property type="protein sequence ID" value="BDG60399.1"/>
    <property type="molecule type" value="Genomic_DNA"/>
</dbReference>
<dbReference type="PANTHER" id="PTHR38133">
    <property type="entry name" value="SLR1429 PROTEIN"/>
    <property type="match status" value="1"/>
</dbReference>
<gene>
    <name evidence="2" type="ORF">caldi_14890</name>
</gene>
<evidence type="ECO:0000313" key="2">
    <source>
        <dbReference type="EMBL" id="BDG60399.1"/>
    </source>
</evidence>
<dbReference type="KEGG" id="cmic:caldi_14890"/>
<keyword evidence="3" id="KW-1185">Reference proteome</keyword>
<reference evidence="2" key="1">
    <citation type="submission" date="2022-03" db="EMBL/GenBank/DDBJ databases">
        <title>Complete genome sequence of Caldinitratiruptor microaerophilus.</title>
        <authorList>
            <person name="Mukaiyama R."/>
            <person name="Nishiyama T."/>
            <person name="Ueda K."/>
        </authorList>
    </citation>
    <scope>NUCLEOTIDE SEQUENCE</scope>
    <source>
        <strain evidence="2">JCM 16183</strain>
    </source>
</reference>
<evidence type="ECO:0000256" key="1">
    <source>
        <dbReference type="SAM" id="MobiDB-lite"/>
    </source>
</evidence>
<protein>
    <recommendedName>
        <fullName evidence="4">SWIM-type domain-containing protein</fullName>
    </recommendedName>
</protein>
<name>A0AA35CKW1_9FIRM</name>
<evidence type="ECO:0000313" key="3">
    <source>
        <dbReference type="Proteomes" id="UP001163687"/>
    </source>
</evidence>
<dbReference type="PANTHER" id="PTHR38133:SF1">
    <property type="entry name" value="SLR1429 PROTEIN"/>
    <property type="match status" value="1"/>
</dbReference>
<evidence type="ECO:0008006" key="4">
    <source>
        <dbReference type="Google" id="ProtNLM"/>
    </source>
</evidence>
<organism evidence="2 3">
    <name type="scientific">Caldinitratiruptor microaerophilus</name>
    <dbReference type="NCBI Taxonomy" id="671077"/>
    <lineage>
        <taxon>Bacteria</taxon>
        <taxon>Bacillati</taxon>
        <taxon>Bacillota</taxon>
        <taxon>Clostridia</taxon>
        <taxon>Eubacteriales</taxon>
        <taxon>Symbiobacteriaceae</taxon>
        <taxon>Caldinitratiruptor</taxon>
    </lineage>
</organism>
<dbReference type="RefSeq" id="WP_264844425.1">
    <property type="nucleotide sequence ID" value="NZ_AP025628.1"/>
</dbReference>